<sequence>MVPSKACLQLVEALKGRTKGKDRIEVLSVLLEGILFITSPFVLFSSVFSLFLVVSVGSVLTEYCRGTECSKFASFSEEDLVCVPRCLGCWVWWIRVFVVTFWICCLCWRFGLFEWFRSVIADVYSIVLFGSFGGVVE</sequence>
<organism evidence="2 3">
    <name type="scientific">Dendrobium nobile</name>
    <name type="common">Orchid</name>
    <dbReference type="NCBI Taxonomy" id="94219"/>
    <lineage>
        <taxon>Eukaryota</taxon>
        <taxon>Viridiplantae</taxon>
        <taxon>Streptophyta</taxon>
        <taxon>Embryophyta</taxon>
        <taxon>Tracheophyta</taxon>
        <taxon>Spermatophyta</taxon>
        <taxon>Magnoliopsida</taxon>
        <taxon>Liliopsida</taxon>
        <taxon>Asparagales</taxon>
        <taxon>Orchidaceae</taxon>
        <taxon>Epidendroideae</taxon>
        <taxon>Malaxideae</taxon>
        <taxon>Dendrobiinae</taxon>
        <taxon>Dendrobium</taxon>
    </lineage>
</organism>
<keyword evidence="1" id="KW-1133">Transmembrane helix</keyword>
<gene>
    <name evidence="2" type="ORF">KFK09_002726</name>
</gene>
<evidence type="ECO:0008006" key="4">
    <source>
        <dbReference type="Google" id="ProtNLM"/>
    </source>
</evidence>
<dbReference type="EMBL" id="JAGYWB010000003">
    <property type="protein sequence ID" value="KAI0527128.1"/>
    <property type="molecule type" value="Genomic_DNA"/>
</dbReference>
<dbReference type="AlphaFoldDB" id="A0A8T3C4G7"/>
<reference evidence="2" key="1">
    <citation type="journal article" date="2022" name="Front. Genet.">
        <title>Chromosome-Scale Assembly of the Dendrobium nobile Genome Provides Insights Into the Molecular Mechanism of the Biosynthesis of the Medicinal Active Ingredient of Dendrobium.</title>
        <authorList>
            <person name="Xu Q."/>
            <person name="Niu S.-C."/>
            <person name="Li K.-L."/>
            <person name="Zheng P.-J."/>
            <person name="Zhang X.-J."/>
            <person name="Jia Y."/>
            <person name="Liu Y."/>
            <person name="Niu Y.-X."/>
            <person name="Yu L.-H."/>
            <person name="Chen D.-F."/>
            <person name="Zhang G.-Q."/>
        </authorList>
    </citation>
    <scope>NUCLEOTIDE SEQUENCE</scope>
    <source>
        <tissue evidence="2">Leaf</tissue>
    </source>
</reference>
<evidence type="ECO:0000313" key="3">
    <source>
        <dbReference type="Proteomes" id="UP000829196"/>
    </source>
</evidence>
<evidence type="ECO:0000256" key="1">
    <source>
        <dbReference type="SAM" id="Phobius"/>
    </source>
</evidence>
<evidence type="ECO:0000313" key="2">
    <source>
        <dbReference type="EMBL" id="KAI0527128.1"/>
    </source>
</evidence>
<keyword evidence="1" id="KW-0472">Membrane</keyword>
<dbReference type="Proteomes" id="UP000829196">
    <property type="component" value="Unassembled WGS sequence"/>
</dbReference>
<feature type="transmembrane region" description="Helical" evidence="1">
    <location>
        <begin position="26"/>
        <end position="53"/>
    </location>
</feature>
<comment type="caution">
    <text evidence="2">The sequence shown here is derived from an EMBL/GenBank/DDBJ whole genome shotgun (WGS) entry which is preliminary data.</text>
</comment>
<accession>A0A8T3C4G7</accession>
<feature type="transmembrane region" description="Helical" evidence="1">
    <location>
        <begin position="90"/>
        <end position="112"/>
    </location>
</feature>
<protein>
    <recommendedName>
        <fullName evidence="4">Transmembrane protein</fullName>
    </recommendedName>
</protein>
<keyword evidence="1" id="KW-0812">Transmembrane</keyword>
<keyword evidence="3" id="KW-1185">Reference proteome</keyword>
<proteinExistence type="predicted"/>
<name>A0A8T3C4G7_DENNO</name>